<dbReference type="EMBL" id="MU003525">
    <property type="protein sequence ID" value="KAF2466438.1"/>
    <property type="molecule type" value="Genomic_DNA"/>
</dbReference>
<proteinExistence type="predicted"/>
<sequence>MWFQDYENYGVKMRRWIGRMAALSIQGIYADFVVITNLPPRPTTTFKNDADMSKWSSDYESAIAAALISYASEKGTSWIEALSSAESEIDGFARTATYTDIPDAVTNDVLPTIFTTVPDWYTELPKQAKEFPDQFASDIVSIRKALETGIATGGALMRTVGVGLGMAAAAAAGAVLL</sequence>
<dbReference type="Proteomes" id="UP000799755">
    <property type="component" value="Unassembled WGS sequence"/>
</dbReference>
<evidence type="ECO:0000313" key="1">
    <source>
        <dbReference type="EMBL" id="KAF2466438.1"/>
    </source>
</evidence>
<reference evidence="1" key="1">
    <citation type="journal article" date="2020" name="Stud. Mycol.">
        <title>101 Dothideomycetes genomes: a test case for predicting lifestyles and emergence of pathogens.</title>
        <authorList>
            <person name="Haridas S."/>
            <person name="Albert R."/>
            <person name="Binder M."/>
            <person name="Bloem J."/>
            <person name="Labutti K."/>
            <person name="Salamov A."/>
            <person name="Andreopoulos B."/>
            <person name="Baker S."/>
            <person name="Barry K."/>
            <person name="Bills G."/>
            <person name="Bluhm B."/>
            <person name="Cannon C."/>
            <person name="Castanera R."/>
            <person name="Culley D."/>
            <person name="Daum C."/>
            <person name="Ezra D."/>
            <person name="Gonzalez J."/>
            <person name="Henrissat B."/>
            <person name="Kuo A."/>
            <person name="Liang C."/>
            <person name="Lipzen A."/>
            <person name="Lutzoni F."/>
            <person name="Magnuson J."/>
            <person name="Mondo S."/>
            <person name="Nolan M."/>
            <person name="Ohm R."/>
            <person name="Pangilinan J."/>
            <person name="Park H.-J."/>
            <person name="Ramirez L."/>
            <person name="Alfaro M."/>
            <person name="Sun H."/>
            <person name="Tritt A."/>
            <person name="Yoshinaga Y."/>
            <person name="Zwiers L.-H."/>
            <person name="Turgeon B."/>
            <person name="Goodwin S."/>
            <person name="Spatafora J."/>
            <person name="Crous P."/>
            <person name="Grigoriev I."/>
        </authorList>
    </citation>
    <scope>NUCLEOTIDE SEQUENCE</scope>
    <source>
        <strain evidence="1">ATCC 200398</strain>
    </source>
</reference>
<evidence type="ECO:0000313" key="2">
    <source>
        <dbReference type="Proteomes" id="UP000799755"/>
    </source>
</evidence>
<organism evidence="1 2">
    <name type="scientific">Lindgomyces ingoldianus</name>
    <dbReference type="NCBI Taxonomy" id="673940"/>
    <lineage>
        <taxon>Eukaryota</taxon>
        <taxon>Fungi</taxon>
        <taxon>Dikarya</taxon>
        <taxon>Ascomycota</taxon>
        <taxon>Pezizomycotina</taxon>
        <taxon>Dothideomycetes</taxon>
        <taxon>Pleosporomycetidae</taxon>
        <taxon>Pleosporales</taxon>
        <taxon>Lindgomycetaceae</taxon>
        <taxon>Lindgomyces</taxon>
    </lineage>
</organism>
<keyword evidence="2" id="KW-1185">Reference proteome</keyword>
<comment type="caution">
    <text evidence="1">The sequence shown here is derived from an EMBL/GenBank/DDBJ whole genome shotgun (WGS) entry which is preliminary data.</text>
</comment>
<protein>
    <submittedName>
        <fullName evidence="1">Uncharacterized protein</fullName>
    </submittedName>
</protein>
<accession>A0ACB6QHG8</accession>
<name>A0ACB6QHG8_9PLEO</name>
<gene>
    <name evidence="1" type="ORF">BDR25DRAFT_345633</name>
</gene>